<evidence type="ECO:0000313" key="2">
    <source>
        <dbReference type="Proteomes" id="UP001165083"/>
    </source>
</evidence>
<organism evidence="1 2">
    <name type="scientific">Phytophthora lilii</name>
    <dbReference type="NCBI Taxonomy" id="2077276"/>
    <lineage>
        <taxon>Eukaryota</taxon>
        <taxon>Sar</taxon>
        <taxon>Stramenopiles</taxon>
        <taxon>Oomycota</taxon>
        <taxon>Peronosporomycetes</taxon>
        <taxon>Peronosporales</taxon>
        <taxon>Peronosporaceae</taxon>
        <taxon>Phytophthora</taxon>
    </lineage>
</organism>
<gene>
    <name evidence="1" type="ORF">Plil01_001534500</name>
</gene>
<comment type="caution">
    <text evidence="1">The sequence shown here is derived from an EMBL/GenBank/DDBJ whole genome shotgun (WGS) entry which is preliminary data.</text>
</comment>
<sequence>MFKKLKLQGRNGYLFGTENMRLWEEKVAALNKKNPEQGIQSMLTTLLKHYDDNSLARYIESAKDSISVAKLAKKLQAAQFKKWLDARTTANTIRNNLIETQGTCIRLRKFELLST</sequence>
<dbReference type="AlphaFoldDB" id="A0A9W7CMS2"/>
<proteinExistence type="predicted"/>
<dbReference type="EMBL" id="BSXW01001374">
    <property type="protein sequence ID" value="GMF36251.1"/>
    <property type="molecule type" value="Genomic_DNA"/>
</dbReference>
<dbReference type="OrthoDB" id="112382at2759"/>
<reference evidence="1" key="1">
    <citation type="submission" date="2023-04" db="EMBL/GenBank/DDBJ databases">
        <title>Phytophthora lilii NBRC 32176.</title>
        <authorList>
            <person name="Ichikawa N."/>
            <person name="Sato H."/>
            <person name="Tonouchi N."/>
        </authorList>
    </citation>
    <scope>NUCLEOTIDE SEQUENCE</scope>
    <source>
        <strain evidence="1">NBRC 32176</strain>
    </source>
</reference>
<protein>
    <submittedName>
        <fullName evidence="1">Unnamed protein product</fullName>
    </submittedName>
</protein>
<accession>A0A9W7CMS2</accession>
<evidence type="ECO:0000313" key="1">
    <source>
        <dbReference type="EMBL" id="GMF36251.1"/>
    </source>
</evidence>
<keyword evidence="2" id="KW-1185">Reference proteome</keyword>
<dbReference type="Proteomes" id="UP001165083">
    <property type="component" value="Unassembled WGS sequence"/>
</dbReference>
<name>A0A9W7CMS2_9STRA</name>